<proteinExistence type="predicted"/>
<evidence type="ECO:0000313" key="2">
    <source>
        <dbReference type="Proteomes" id="UP000054538"/>
    </source>
</evidence>
<keyword evidence="2" id="KW-1185">Reference proteome</keyword>
<sequence length="139" mass="15089">MVHVVDRFLQAALPATTTEKACGASQLPSSSLKREAKTACERAVKTVETPHQKPVGIGPHRSDAEIRLTMSLGLYKCSATAIIGSTETVRTAIQWGLAFGEDDANHMRGSVRGESEMGENMTYLKDSLSRPLQSSRWQG</sequence>
<dbReference type="EMBL" id="KN826887">
    <property type="protein sequence ID" value="KIK77658.1"/>
    <property type="molecule type" value="Genomic_DNA"/>
</dbReference>
<dbReference type="Proteomes" id="UP000054538">
    <property type="component" value="Unassembled WGS sequence"/>
</dbReference>
<dbReference type="AlphaFoldDB" id="A0A0D0CQL6"/>
<dbReference type="InParanoid" id="A0A0D0CQL6"/>
<accession>A0A0D0CQL6</accession>
<name>A0A0D0CQL6_9AGAM</name>
<reference evidence="2" key="2">
    <citation type="submission" date="2015-01" db="EMBL/GenBank/DDBJ databases">
        <title>Evolutionary Origins and Diversification of the Mycorrhizal Mutualists.</title>
        <authorList>
            <consortium name="DOE Joint Genome Institute"/>
            <consortium name="Mycorrhizal Genomics Consortium"/>
            <person name="Kohler A."/>
            <person name="Kuo A."/>
            <person name="Nagy L.G."/>
            <person name="Floudas D."/>
            <person name="Copeland A."/>
            <person name="Barry K.W."/>
            <person name="Cichocki N."/>
            <person name="Veneault-Fourrey C."/>
            <person name="LaButti K."/>
            <person name="Lindquist E.A."/>
            <person name="Lipzen A."/>
            <person name="Lundell T."/>
            <person name="Morin E."/>
            <person name="Murat C."/>
            <person name="Riley R."/>
            <person name="Ohm R."/>
            <person name="Sun H."/>
            <person name="Tunlid A."/>
            <person name="Henrissat B."/>
            <person name="Grigoriev I.V."/>
            <person name="Hibbett D.S."/>
            <person name="Martin F."/>
        </authorList>
    </citation>
    <scope>NUCLEOTIDE SEQUENCE [LARGE SCALE GENOMIC DNA]</scope>
    <source>
        <strain evidence="2">Ve08.2h10</strain>
    </source>
</reference>
<evidence type="ECO:0000313" key="1">
    <source>
        <dbReference type="EMBL" id="KIK77658.1"/>
    </source>
</evidence>
<reference evidence="1 2" key="1">
    <citation type="submission" date="2014-04" db="EMBL/GenBank/DDBJ databases">
        <authorList>
            <consortium name="DOE Joint Genome Institute"/>
            <person name="Kuo A."/>
            <person name="Kohler A."/>
            <person name="Jargeat P."/>
            <person name="Nagy L.G."/>
            <person name="Floudas D."/>
            <person name="Copeland A."/>
            <person name="Barry K.W."/>
            <person name="Cichocki N."/>
            <person name="Veneault-Fourrey C."/>
            <person name="LaButti K."/>
            <person name="Lindquist E.A."/>
            <person name="Lipzen A."/>
            <person name="Lundell T."/>
            <person name="Morin E."/>
            <person name="Murat C."/>
            <person name="Sun H."/>
            <person name="Tunlid A."/>
            <person name="Henrissat B."/>
            <person name="Grigoriev I.V."/>
            <person name="Hibbett D.S."/>
            <person name="Martin F."/>
            <person name="Nordberg H.P."/>
            <person name="Cantor M.N."/>
            <person name="Hua S.X."/>
        </authorList>
    </citation>
    <scope>NUCLEOTIDE SEQUENCE [LARGE SCALE GENOMIC DNA]</scope>
    <source>
        <strain evidence="1 2">Ve08.2h10</strain>
    </source>
</reference>
<dbReference type="HOGENOM" id="CLU_1845737_0_0_1"/>
<protein>
    <submittedName>
        <fullName evidence="1">Uncharacterized protein</fullName>
    </submittedName>
</protein>
<gene>
    <name evidence="1" type="ORF">PAXRUDRAFT_17350</name>
</gene>
<organism evidence="1 2">
    <name type="scientific">Paxillus rubicundulus Ve08.2h10</name>
    <dbReference type="NCBI Taxonomy" id="930991"/>
    <lineage>
        <taxon>Eukaryota</taxon>
        <taxon>Fungi</taxon>
        <taxon>Dikarya</taxon>
        <taxon>Basidiomycota</taxon>
        <taxon>Agaricomycotina</taxon>
        <taxon>Agaricomycetes</taxon>
        <taxon>Agaricomycetidae</taxon>
        <taxon>Boletales</taxon>
        <taxon>Paxilineae</taxon>
        <taxon>Paxillaceae</taxon>
        <taxon>Paxillus</taxon>
    </lineage>
</organism>